<dbReference type="InterPro" id="IPR016193">
    <property type="entry name" value="Cytidine_deaminase-like"/>
</dbReference>
<comment type="catalytic activity">
    <reaction evidence="14 15">
        <text>2,5-diamino-6-hydroxy-4-(5-phosphoribosylamino)-pyrimidine + H2O + H(+) = 5-amino-6-(5-phospho-D-ribosylamino)uracil + NH4(+)</text>
        <dbReference type="Rhea" id="RHEA:21868"/>
        <dbReference type="ChEBI" id="CHEBI:15377"/>
        <dbReference type="ChEBI" id="CHEBI:15378"/>
        <dbReference type="ChEBI" id="CHEBI:28938"/>
        <dbReference type="ChEBI" id="CHEBI:58453"/>
        <dbReference type="ChEBI" id="CHEBI:58614"/>
        <dbReference type="EC" id="3.5.4.26"/>
    </reaction>
</comment>
<dbReference type="InterPro" id="IPR050765">
    <property type="entry name" value="Riboflavin_Biosynth_HTPR"/>
</dbReference>
<feature type="active site" description="Proton donor" evidence="16">
    <location>
        <position position="53"/>
    </location>
</feature>
<dbReference type="NCBIfam" id="TIGR00326">
    <property type="entry name" value="eubact_ribD"/>
    <property type="match status" value="1"/>
</dbReference>
<evidence type="ECO:0000256" key="13">
    <source>
        <dbReference type="ARBA" id="ARBA00049861"/>
    </source>
</evidence>
<dbReference type="SUPFAM" id="SSF53597">
    <property type="entry name" value="Dihydrofolate reductase-like"/>
    <property type="match status" value="1"/>
</dbReference>
<evidence type="ECO:0000256" key="9">
    <source>
        <dbReference type="ARBA" id="ARBA00022833"/>
    </source>
</evidence>
<evidence type="ECO:0000256" key="10">
    <source>
        <dbReference type="ARBA" id="ARBA00022857"/>
    </source>
</evidence>
<comment type="similarity">
    <text evidence="4 15">In the N-terminal section; belongs to the cytidine and deoxycytidylate deaminase family.</text>
</comment>
<name>A0A1L6ZE83_BACIA</name>
<dbReference type="PROSITE" id="PS00903">
    <property type="entry name" value="CYT_DCMP_DEAMINASES_1"/>
    <property type="match status" value="1"/>
</dbReference>
<dbReference type="GO" id="GO:0008703">
    <property type="term" value="F:5-amino-6-(5-phosphoribosylamino)uracil reductase activity"/>
    <property type="evidence" value="ECO:0007669"/>
    <property type="project" value="UniProtKB-EC"/>
</dbReference>
<comment type="catalytic activity">
    <reaction evidence="13 15">
        <text>5-amino-6-(5-phospho-D-ribitylamino)uracil + NADP(+) = 5-amino-6-(5-phospho-D-ribosylamino)uracil + NADPH + H(+)</text>
        <dbReference type="Rhea" id="RHEA:17845"/>
        <dbReference type="ChEBI" id="CHEBI:15378"/>
        <dbReference type="ChEBI" id="CHEBI:57783"/>
        <dbReference type="ChEBI" id="CHEBI:58349"/>
        <dbReference type="ChEBI" id="CHEBI:58421"/>
        <dbReference type="ChEBI" id="CHEBI:58453"/>
        <dbReference type="EC" id="1.1.1.193"/>
    </reaction>
</comment>
<evidence type="ECO:0000256" key="7">
    <source>
        <dbReference type="ARBA" id="ARBA00022723"/>
    </source>
</evidence>
<keyword evidence="11 15" id="KW-0560">Oxidoreductase</keyword>
<evidence type="ECO:0000259" key="19">
    <source>
        <dbReference type="PROSITE" id="PS51747"/>
    </source>
</evidence>
<accession>A0A1L6ZE83</accession>
<dbReference type="CDD" id="cd01284">
    <property type="entry name" value="Riboflavin_deaminase-reductase"/>
    <property type="match status" value="1"/>
</dbReference>
<feature type="binding site" evidence="17">
    <location>
        <position position="171"/>
    </location>
    <ligand>
        <name>NADP(+)</name>
        <dbReference type="ChEBI" id="CHEBI:58349"/>
    </ligand>
</feature>
<feature type="binding site" evidence="17">
    <location>
        <position position="201"/>
    </location>
    <ligand>
        <name>NADP(+)</name>
        <dbReference type="ChEBI" id="CHEBI:58349"/>
    </ligand>
</feature>
<feature type="domain" description="CMP/dCMP-type deaminase" evidence="19">
    <location>
        <begin position="2"/>
        <end position="124"/>
    </location>
</feature>
<dbReference type="InterPro" id="IPR016192">
    <property type="entry name" value="APOBEC/CMP_deaminase_Zn-bd"/>
</dbReference>
<dbReference type="Gene3D" id="3.40.430.10">
    <property type="entry name" value="Dihydrofolate Reductase, subunit A"/>
    <property type="match status" value="1"/>
</dbReference>
<dbReference type="GO" id="GO:0008270">
    <property type="term" value="F:zinc ion binding"/>
    <property type="evidence" value="ECO:0007669"/>
    <property type="project" value="InterPro"/>
</dbReference>
<feature type="binding site" evidence="18">
    <location>
        <position position="76"/>
    </location>
    <ligand>
        <name>Zn(2+)</name>
        <dbReference type="ChEBI" id="CHEBI:29105"/>
        <note>catalytic</note>
    </ligand>
</feature>
<comment type="function">
    <text evidence="1 15">Converts 2,5-diamino-6-(ribosylamino)-4(3h)-pyrimidinone 5'-phosphate into 5-amino-6-(ribosylamino)-2,4(1h,3h)-pyrimidinedione 5'-phosphate.</text>
</comment>
<feature type="binding site" evidence="17">
    <location>
        <position position="208"/>
    </location>
    <ligand>
        <name>substrate</name>
    </ligand>
</feature>
<dbReference type="AlphaFoldDB" id="A0A1L6ZE83"/>
<comment type="similarity">
    <text evidence="5 15">In the C-terminal section; belongs to the HTP reductase family.</text>
</comment>
<evidence type="ECO:0000256" key="6">
    <source>
        <dbReference type="ARBA" id="ARBA00022619"/>
    </source>
</evidence>
<dbReference type="InterPro" id="IPR011549">
    <property type="entry name" value="RibD_C"/>
</dbReference>
<dbReference type="GO" id="GO:0009231">
    <property type="term" value="P:riboflavin biosynthetic process"/>
    <property type="evidence" value="ECO:0007669"/>
    <property type="project" value="UniProtKB-UniPathway"/>
</dbReference>
<keyword evidence="9 15" id="KW-0862">Zinc</keyword>
<evidence type="ECO:0000256" key="8">
    <source>
        <dbReference type="ARBA" id="ARBA00022801"/>
    </source>
</evidence>
<organism evidence="20 21">
    <name type="scientific">Bacillus safensis</name>
    <dbReference type="NCBI Taxonomy" id="561879"/>
    <lineage>
        <taxon>Bacteria</taxon>
        <taxon>Bacillati</taxon>
        <taxon>Bacillota</taxon>
        <taxon>Bacilli</taxon>
        <taxon>Bacillales</taxon>
        <taxon>Bacillaceae</taxon>
        <taxon>Bacillus</taxon>
    </lineage>
</organism>
<keyword evidence="7 15" id="KW-0479">Metal-binding</keyword>
<keyword evidence="12" id="KW-0511">Multifunctional enzyme</keyword>
<evidence type="ECO:0000256" key="16">
    <source>
        <dbReference type="PIRSR" id="PIRSR006769-1"/>
    </source>
</evidence>
<dbReference type="InterPro" id="IPR002125">
    <property type="entry name" value="CMP_dCMP_dom"/>
</dbReference>
<dbReference type="RefSeq" id="WP_075621470.1">
    <property type="nucleotide sequence ID" value="NZ_CP015607.1"/>
</dbReference>
<dbReference type="PANTHER" id="PTHR38011">
    <property type="entry name" value="DIHYDROFOLATE REDUCTASE FAMILY PROTEIN (AFU_ORTHOLOGUE AFUA_8G06820)"/>
    <property type="match status" value="1"/>
</dbReference>
<evidence type="ECO:0000256" key="2">
    <source>
        <dbReference type="ARBA" id="ARBA00004882"/>
    </source>
</evidence>
<feature type="binding site" evidence="17">
    <location>
        <position position="155"/>
    </location>
    <ligand>
        <name>NADP(+)</name>
        <dbReference type="ChEBI" id="CHEBI:58349"/>
    </ligand>
</feature>
<feature type="binding site" evidence="17">
    <location>
        <position position="169"/>
    </location>
    <ligand>
        <name>NADP(+)</name>
        <dbReference type="ChEBI" id="CHEBI:58349"/>
    </ligand>
</feature>
<feature type="binding site" evidence="17">
    <location>
        <position position="197"/>
    </location>
    <ligand>
        <name>NADP(+)</name>
        <dbReference type="ChEBI" id="CHEBI:58349"/>
    </ligand>
</feature>
<dbReference type="Gene3D" id="3.40.140.10">
    <property type="entry name" value="Cytidine Deaminase, domain 2"/>
    <property type="match status" value="1"/>
</dbReference>
<dbReference type="EMBL" id="CP015607">
    <property type="protein sequence ID" value="APT44810.1"/>
    <property type="molecule type" value="Genomic_DNA"/>
</dbReference>
<evidence type="ECO:0000313" key="20">
    <source>
        <dbReference type="EMBL" id="APT44810.1"/>
    </source>
</evidence>
<evidence type="ECO:0000313" key="21">
    <source>
        <dbReference type="Proteomes" id="UP000185426"/>
    </source>
</evidence>
<dbReference type="Proteomes" id="UP000185426">
    <property type="component" value="Chromosome"/>
</dbReference>
<dbReference type="SUPFAM" id="SSF53927">
    <property type="entry name" value="Cytidine deaminase-like"/>
    <property type="match status" value="1"/>
</dbReference>
<evidence type="ECO:0000256" key="3">
    <source>
        <dbReference type="ARBA" id="ARBA00004910"/>
    </source>
</evidence>
<evidence type="ECO:0000256" key="14">
    <source>
        <dbReference type="ARBA" id="ARBA00049886"/>
    </source>
</evidence>
<dbReference type="GO" id="GO:0050661">
    <property type="term" value="F:NADP binding"/>
    <property type="evidence" value="ECO:0007669"/>
    <property type="project" value="InterPro"/>
</dbReference>
<keyword evidence="10 15" id="KW-0521">NADP</keyword>
<dbReference type="GO" id="GO:0008835">
    <property type="term" value="F:diaminohydroxyphosphoribosylaminopyrimidine deaminase activity"/>
    <property type="evidence" value="ECO:0007669"/>
    <property type="project" value="UniProtKB-EC"/>
</dbReference>
<dbReference type="EC" id="1.1.1.193" evidence="15"/>
<dbReference type="InterPro" id="IPR024072">
    <property type="entry name" value="DHFR-like_dom_sf"/>
</dbReference>
<dbReference type="PROSITE" id="PS51747">
    <property type="entry name" value="CYT_DCMP_DEAMINASES_2"/>
    <property type="match status" value="1"/>
</dbReference>
<dbReference type="EC" id="3.5.4.26" evidence="15"/>
<feature type="binding site" evidence="18">
    <location>
        <position position="51"/>
    </location>
    <ligand>
        <name>Zn(2+)</name>
        <dbReference type="ChEBI" id="CHEBI:29105"/>
        <note>catalytic</note>
    </ligand>
</feature>
<sequence>MPHHERYMKLALDNARAMKGQTSPNPLVGAVIVRENEIVGVGAHMKAGEPHAEIHALNMAGDKAKGATIYVTLEPCSHHGRTDPCAEALVKAGVETVVVAALDPNPLVAGRGIAILQDAGIQVITGVLEQESILMNEVFNHFITKKTPFVTLKAGITLDGKIASATSDSKWITSETSRYDAHHIRSINDAILVGAQTVIHDDPSLTARISNGNNPIRIVLDSKLSTPLTAKIVTDQMAPTWIFTTKQADEGKRAALEEAGVRVFMTDSDTRVPLQEVLQVLGEKNISSLMIEGGGQINASFLEQQLVDKLVIYMAPKLIGGRLSPSFFGGEGIRLMSDAIELDQLSVEPLGKDIKMTGYPVYQ</sequence>
<protein>
    <recommendedName>
        <fullName evidence="15">Riboflavin biosynthesis protein RibD</fullName>
    </recommendedName>
    <domain>
        <recommendedName>
            <fullName evidence="15">Diaminohydroxyphosphoribosylaminopyrimidine deaminase</fullName>
            <shortName evidence="15">DRAP deaminase</shortName>
            <ecNumber evidence="15">3.5.4.26</ecNumber>
        </recommendedName>
        <alternativeName>
            <fullName evidence="15">Riboflavin-specific deaminase</fullName>
        </alternativeName>
    </domain>
    <domain>
        <recommendedName>
            <fullName evidence="15">5-amino-6-(5-phosphoribosylamino)uracil reductase</fullName>
            <ecNumber evidence="15">1.1.1.193</ecNumber>
        </recommendedName>
        <alternativeName>
            <fullName evidence="15">HTP reductase</fullName>
        </alternativeName>
    </domain>
</protein>
<evidence type="ECO:0000256" key="11">
    <source>
        <dbReference type="ARBA" id="ARBA00023002"/>
    </source>
</evidence>
<feature type="binding site" evidence="17">
    <location>
        <position position="222"/>
    </location>
    <ligand>
        <name>NADP(+)</name>
        <dbReference type="ChEBI" id="CHEBI:58349"/>
    </ligand>
</feature>
<dbReference type="Pfam" id="PF01872">
    <property type="entry name" value="RibD_C"/>
    <property type="match status" value="1"/>
</dbReference>
<evidence type="ECO:0000256" key="18">
    <source>
        <dbReference type="PIRSR" id="PIRSR006769-3"/>
    </source>
</evidence>
<comment type="cofactor">
    <cofactor evidence="15 18">
        <name>Zn(2+)</name>
        <dbReference type="ChEBI" id="CHEBI:29105"/>
    </cofactor>
    <text evidence="15 18">Binds 1 zinc ion.</text>
</comment>
<dbReference type="InterPro" id="IPR002734">
    <property type="entry name" value="RibDG_C"/>
</dbReference>
<evidence type="ECO:0000256" key="15">
    <source>
        <dbReference type="PIRNR" id="PIRNR006769"/>
    </source>
</evidence>
<feature type="binding site" evidence="17">
    <location>
        <begin position="294"/>
        <end position="300"/>
    </location>
    <ligand>
        <name>NADP(+)</name>
        <dbReference type="ChEBI" id="CHEBI:58349"/>
    </ligand>
</feature>
<dbReference type="InterPro" id="IPR004794">
    <property type="entry name" value="Eubact_RibD"/>
</dbReference>
<dbReference type="PANTHER" id="PTHR38011:SF7">
    <property type="entry name" value="2,5-DIAMINO-6-RIBOSYLAMINO-4(3H)-PYRIMIDINONE 5'-PHOSPHATE REDUCTASE"/>
    <property type="match status" value="1"/>
</dbReference>
<evidence type="ECO:0000256" key="4">
    <source>
        <dbReference type="ARBA" id="ARBA00005259"/>
    </source>
</evidence>
<comment type="pathway">
    <text evidence="3 15">Cofactor biosynthesis; riboflavin biosynthesis; 5-amino-6-(D-ribitylamino)uracil from GTP: step 3/4.</text>
</comment>
<evidence type="ECO:0000256" key="5">
    <source>
        <dbReference type="ARBA" id="ARBA00007417"/>
    </source>
</evidence>
<feature type="binding site" evidence="17">
    <location>
        <position position="185"/>
    </location>
    <ligand>
        <name>substrate</name>
    </ligand>
</feature>
<reference evidence="20 21" key="1">
    <citation type="submission" date="2016-05" db="EMBL/GenBank/DDBJ databases">
        <title>Complete Genome and Methylome Analysis of Psychrotrophic Bacterial Isolates from Antarctic Lake Untersee.</title>
        <authorList>
            <person name="Fomenkov A."/>
            <person name="Akimov V.N."/>
            <person name="Vasilyeva L.V."/>
            <person name="Andersen D."/>
            <person name="Vincze T."/>
            <person name="Roberts R.J."/>
        </authorList>
    </citation>
    <scope>NUCLEOTIDE SEQUENCE [LARGE SCALE GENOMIC DNA]</scope>
    <source>
        <strain evidence="20 21">U14-5</strain>
    </source>
</reference>
<comment type="pathway">
    <text evidence="2 15">Cofactor biosynthesis; riboflavin biosynthesis; 5-amino-6-(D-ribitylamino)uracil from GTP: step 2/4.</text>
</comment>
<evidence type="ECO:0000256" key="12">
    <source>
        <dbReference type="ARBA" id="ARBA00023268"/>
    </source>
</evidence>
<proteinExistence type="inferred from homology"/>
<dbReference type="NCBIfam" id="TIGR00227">
    <property type="entry name" value="ribD_Cterm"/>
    <property type="match status" value="1"/>
</dbReference>
<keyword evidence="6 15" id="KW-0686">Riboflavin biosynthesis</keyword>
<evidence type="ECO:0000256" key="17">
    <source>
        <dbReference type="PIRSR" id="PIRSR006769-2"/>
    </source>
</evidence>
<feature type="binding site" evidence="17">
    <location>
        <position position="205"/>
    </location>
    <ligand>
        <name>substrate</name>
    </ligand>
</feature>
<gene>
    <name evidence="20" type="ORF">BSA145_02030</name>
</gene>
<feature type="binding site" evidence="18">
    <location>
        <position position="85"/>
    </location>
    <ligand>
        <name>Zn(2+)</name>
        <dbReference type="ChEBI" id="CHEBI:29105"/>
        <note>catalytic</note>
    </ligand>
</feature>
<dbReference type="PIRSF" id="PIRSF006769">
    <property type="entry name" value="RibD"/>
    <property type="match status" value="1"/>
</dbReference>
<feature type="binding site" evidence="17">
    <location>
        <position position="292"/>
    </location>
    <ligand>
        <name>substrate</name>
    </ligand>
</feature>
<evidence type="ECO:0000256" key="1">
    <source>
        <dbReference type="ARBA" id="ARBA00002151"/>
    </source>
</evidence>
<dbReference type="Pfam" id="PF00383">
    <property type="entry name" value="dCMP_cyt_deam_1"/>
    <property type="match status" value="1"/>
</dbReference>
<dbReference type="FunFam" id="3.40.140.10:FF:000025">
    <property type="entry name" value="Riboflavin biosynthesis protein RibD"/>
    <property type="match status" value="1"/>
</dbReference>
<keyword evidence="8 15" id="KW-0378">Hydrolase</keyword>
<dbReference type="UniPathway" id="UPA00275">
    <property type="reaction ID" value="UER00401"/>
</dbReference>